<organism evidence="1 2">
    <name type="scientific">candidate division WOR-1 bacterium RIFOXYB2_FULL_48_7</name>
    <dbReference type="NCBI Taxonomy" id="1802583"/>
    <lineage>
        <taxon>Bacteria</taxon>
        <taxon>Bacillati</taxon>
        <taxon>Saganbacteria</taxon>
    </lineage>
</organism>
<dbReference type="Proteomes" id="UP000178951">
    <property type="component" value="Unassembled WGS sequence"/>
</dbReference>
<accession>A0A1F4TRC3</accession>
<evidence type="ECO:0000313" key="1">
    <source>
        <dbReference type="EMBL" id="OGC35206.1"/>
    </source>
</evidence>
<sequence length="395" mass="42234">MRNKGSKLILTILALLTVGVVAFASVETMPFRPFYWIVGQVLDSADNAAKADGHLVVFYKDEDSYNSNNSQATIDQNRFMMNGFFIYPLDLTVGGTYKVTICRGSDGYGLNPVDVTISGKGYDEVFGPGGIPLQIKPGEGLNPPTGGGEKIPTEPEPKIKLWFGNRLYQKALVEKGKKFIVSSKPDIKIDVSIDDNYAISKNIGDYSLTVDPGTAAEKGLALNASNISAKVMAQGTAAGEEKIQAFSISYAMTEPLADGVHNFQVSAKSAGTVGLQSIKMESATVEVMGGPLRLIGQPITYPSPYSISKNKTVYIQYELSADANIDIYLVGVTGVRVKKFLCNSGQEGGSAGVNKVSWDGLTDQGTLAGNAIYVGTIISRSDNRLLGKVKLTILD</sequence>
<dbReference type="Gene3D" id="2.60.40.4070">
    <property type="match status" value="1"/>
</dbReference>
<evidence type="ECO:0000313" key="2">
    <source>
        <dbReference type="Proteomes" id="UP000178951"/>
    </source>
</evidence>
<dbReference type="STRING" id="1802583.A2311_00355"/>
<dbReference type="AlphaFoldDB" id="A0A1F4TRC3"/>
<proteinExistence type="predicted"/>
<gene>
    <name evidence="1" type="ORF">A2311_00355</name>
</gene>
<protein>
    <recommendedName>
        <fullName evidence="3">FlgD Ig-like domain-containing protein</fullName>
    </recommendedName>
</protein>
<comment type="caution">
    <text evidence="1">The sequence shown here is derived from an EMBL/GenBank/DDBJ whole genome shotgun (WGS) entry which is preliminary data.</text>
</comment>
<evidence type="ECO:0008006" key="3">
    <source>
        <dbReference type="Google" id="ProtNLM"/>
    </source>
</evidence>
<dbReference type="EMBL" id="MEUF01000032">
    <property type="protein sequence ID" value="OGC35206.1"/>
    <property type="molecule type" value="Genomic_DNA"/>
</dbReference>
<name>A0A1F4TRC3_UNCSA</name>
<reference evidence="1 2" key="1">
    <citation type="journal article" date="2016" name="Nat. Commun.">
        <title>Thousands of microbial genomes shed light on interconnected biogeochemical processes in an aquifer system.</title>
        <authorList>
            <person name="Anantharaman K."/>
            <person name="Brown C.T."/>
            <person name="Hug L.A."/>
            <person name="Sharon I."/>
            <person name="Castelle C.J."/>
            <person name="Probst A.J."/>
            <person name="Thomas B.C."/>
            <person name="Singh A."/>
            <person name="Wilkins M.J."/>
            <person name="Karaoz U."/>
            <person name="Brodie E.L."/>
            <person name="Williams K.H."/>
            <person name="Hubbard S.S."/>
            <person name="Banfield J.F."/>
        </authorList>
    </citation>
    <scope>NUCLEOTIDE SEQUENCE [LARGE SCALE GENOMIC DNA]</scope>
</reference>